<dbReference type="InterPro" id="IPR017355">
    <property type="entry name" value="TNF_ligand_10/11"/>
</dbReference>
<keyword evidence="7 14" id="KW-0812">Transmembrane</keyword>
<evidence type="ECO:0000256" key="10">
    <source>
        <dbReference type="ARBA" id="ARBA00022833"/>
    </source>
</evidence>
<evidence type="ECO:0000256" key="2">
    <source>
        <dbReference type="ARBA" id="ARBA00004613"/>
    </source>
</evidence>
<dbReference type="GO" id="GO:0046872">
    <property type="term" value="F:metal ion binding"/>
    <property type="evidence" value="ECO:0007669"/>
    <property type="project" value="UniProtKB-KW"/>
</dbReference>
<dbReference type="InterPro" id="IPR008983">
    <property type="entry name" value="Tumour_necrosis_fac-like_dom"/>
</dbReference>
<accession>A0A1B1MRB4</accession>
<dbReference type="Proteomes" id="UP000203626">
    <property type="component" value="Segment"/>
</dbReference>
<dbReference type="PROSITE" id="PS50049">
    <property type="entry name" value="THD_2"/>
    <property type="match status" value="1"/>
</dbReference>
<dbReference type="SUPFAM" id="SSF49842">
    <property type="entry name" value="TNF-like"/>
    <property type="match status" value="1"/>
</dbReference>
<evidence type="ECO:0000256" key="9">
    <source>
        <dbReference type="ARBA" id="ARBA00022723"/>
    </source>
</evidence>
<dbReference type="PANTHER" id="PTHR11471:SF27">
    <property type="entry name" value="TUMOR NECROSIS FACTOR LIGAND SUPERFAMILY MEMBER 10"/>
    <property type="match status" value="1"/>
</dbReference>
<keyword evidence="5" id="KW-0964">Secreted</keyword>
<proteinExistence type="predicted"/>
<evidence type="ECO:0000256" key="11">
    <source>
        <dbReference type="ARBA" id="ARBA00022968"/>
    </source>
</evidence>
<dbReference type="Pfam" id="PF00229">
    <property type="entry name" value="TNF"/>
    <property type="match status" value="1"/>
</dbReference>
<evidence type="ECO:0000256" key="8">
    <source>
        <dbReference type="ARBA" id="ARBA00022703"/>
    </source>
</evidence>
<dbReference type="GO" id="GO:0005125">
    <property type="term" value="F:cytokine activity"/>
    <property type="evidence" value="ECO:0007669"/>
    <property type="project" value="UniProtKB-KW"/>
</dbReference>
<evidence type="ECO:0000256" key="6">
    <source>
        <dbReference type="ARBA" id="ARBA00022553"/>
    </source>
</evidence>
<dbReference type="SMART" id="SM00207">
    <property type="entry name" value="TNF"/>
    <property type="match status" value="1"/>
</dbReference>
<dbReference type="GeneID" id="28340367"/>
<protein>
    <submittedName>
        <fullName evidence="16">Tnfsf10-like protein</fullName>
    </submittedName>
</protein>
<keyword evidence="6" id="KW-0597">Phosphoprotein</keyword>
<keyword evidence="4" id="KW-0202">Cytokine</keyword>
<keyword evidence="13 14" id="KW-0472">Membrane</keyword>
<evidence type="ECO:0000256" key="1">
    <source>
        <dbReference type="ARBA" id="ARBA00004401"/>
    </source>
</evidence>
<dbReference type="GO" id="GO:0005615">
    <property type="term" value="C:extracellular space"/>
    <property type="evidence" value="ECO:0007669"/>
    <property type="project" value="UniProtKB-KW"/>
</dbReference>
<dbReference type="Gene3D" id="2.60.120.40">
    <property type="match status" value="1"/>
</dbReference>
<name>A0A1B1MRB4_9POXV</name>
<evidence type="ECO:0000259" key="15">
    <source>
        <dbReference type="PROSITE" id="PS50049"/>
    </source>
</evidence>
<keyword evidence="10" id="KW-0862">Zinc</keyword>
<dbReference type="FunFam" id="2.60.120.40:FF:000014">
    <property type="entry name" value="Tumor necrosis factor ligand superfamily member"/>
    <property type="match status" value="1"/>
</dbReference>
<reference evidence="16 17" key="1">
    <citation type="journal article" date="2016" name="J. Gen. Virol.">
        <title>Genomic characterization of a novel poxvirus from a flying fox: evidence for a new genus?</title>
        <authorList>
            <person name="O'Dea M.A."/>
            <person name="Tu S.L."/>
            <person name="Pang S."/>
            <person name="De Ridder T."/>
            <person name="Jackson B."/>
            <person name="Upton C."/>
        </authorList>
    </citation>
    <scope>NUCLEOTIDE SEQUENCE [LARGE SCALE GENOMIC DNA]</scope>
    <source>
        <strain evidence="16 17">Australia</strain>
    </source>
</reference>
<dbReference type="GO" id="GO:0006955">
    <property type="term" value="P:immune response"/>
    <property type="evidence" value="ECO:0007669"/>
    <property type="project" value="InterPro"/>
</dbReference>
<keyword evidence="17" id="KW-1185">Reference proteome</keyword>
<sequence>MVKYAYTKIKNELLDDEETKKLSYYKTYIILAFVLAVFQTITFSFIYYGLVNHFNEYSYQLQIDVVNCLDGKNTALHRCQDIRNSLSSYVNKNNVQMFKDILKSVARYKKCKYSKFNTSVAHVTGNNNWNERLYPNNYSFLGNKITSWSNTSNNVVLSNSYYIDGEIIVTVSGLYYIYAQTYFKLIFGYNSKGNSKNIQMVQYIYKNTSSYGDPLMLMKSARSNCWDKTAEYGLYSVYQGGIHYLKKGDSVFVTVTNKNFLAMDYRSDYFGAFLIK</sequence>
<organism evidence="16 17">
    <name type="scientific">Pteropox virus</name>
    <dbReference type="NCBI Taxonomy" id="1873698"/>
    <lineage>
        <taxon>Viruses</taxon>
        <taxon>Varidnaviria</taxon>
        <taxon>Bamfordvirae</taxon>
        <taxon>Nucleocytoviricota</taxon>
        <taxon>Pokkesviricetes</taxon>
        <taxon>Chitovirales</taxon>
        <taxon>Poxviridae</taxon>
        <taxon>Chordopoxvirinae</taxon>
        <taxon>Pteropopoxvirus</taxon>
        <taxon>Pteropopoxvirus pteropox</taxon>
    </lineage>
</organism>
<dbReference type="KEGG" id="vg:28340367"/>
<dbReference type="PIRSF" id="PIRSF038013">
    <property type="entry name" value="TNF10_TNF11"/>
    <property type="match status" value="1"/>
</dbReference>
<gene>
    <name evidence="16" type="ORF">PTPV-Aus-040</name>
</gene>
<dbReference type="GO" id="GO:0005886">
    <property type="term" value="C:plasma membrane"/>
    <property type="evidence" value="ECO:0007669"/>
    <property type="project" value="UniProtKB-SubCell"/>
</dbReference>
<keyword evidence="3" id="KW-1003">Cell membrane</keyword>
<keyword evidence="11" id="KW-0735">Signal-anchor</keyword>
<dbReference type="OrthoDB" id="35002at10239"/>
<comment type="subcellular location">
    <subcellularLocation>
        <location evidence="1">Cell membrane</location>
        <topology evidence="1">Single-pass type II membrane protein</topology>
    </subcellularLocation>
    <subcellularLocation>
        <location evidence="2">Secreted</location>
    </subcellularLocation>
</comment>
<evidence type="ECO:0000256" key="4">
    <source>
        <dbReference type="ARBA" id="ARBA00022514"/>
    </source>
</evidence>
<feature type="transmembrane region" description="Helical" evidence="14">
    <location>
        <begin position="28"/>
        <end position="50"/>
    </location>
</feature>
<evidence type="ECO:0000313" key="16">
    <source>
        <dbReference type="EMBL" id="ANS71124.1"/>
    </source>
</evidence>
<feature type="domain" description="THD" evidence="15">
    <location>
        <begin position="119"/>
        <end position="275"/>
    </location>
</feature>
<dbReference type="GO" id="GO:0005164">
    <property type="term" value="F:tumor necrosis factor receptor binding"/>
    <property type="evidence" value="ECO:0007669"/>
    <property type="project" value="InterPro"/>
</dbReference>
<dbReference type="InterPro" id="IPR006052">
    <property type="entry name" value="TNF_dom"/>
</dbReference>
<dbReference type="PANTHER" id="PTHR11471">
    <property type="entry name" value="TUMOR NECROSIS FACTOR FAMILY MEMBER"/>
    <property type="match status" value="1"/>
</dbReference>
<keyword evidence="12 14" id="KW-1133">Transmembrane helix</keyword>
<evidence type="ECO:0000256" key="14">
    <source>
        <dbReference type="SAM" id="Phobius"/>
    </source>
</evidence>
<dbReference type="GO" id="GO:0009967">
    <property type="term" value="P:positive regulation of signal transduction"/>
    <property type="evidence" value="ECO:0007669"/>
    <property type="project" value="UniProtKB-ARBA"/>
</dbReference>
<evidence type="ECO:0000256" key="3">
    <source>
        <dbReference type="ARBA" id="ARBA00022475"/>
    </source>
</evidence>
<evidence type="ECO:0000256" key="5">
    <source>
        <dbReference type="ARBA" id="ARBA00022525"/>
    </source>
</evidence>
<evidence type="ECO:0000256" key="12">
    <source>
        <dbReference type="ARBA" id="ARBA00022989"/>
    </source>
</evidence>
<dbReference type="EMBL" id="KU980965">
    <property type="protein sequence ID" value="ANS71124.1"/>
    <property type="molecule type" value="Genomic_DNA"/>
</dbReference>
<dbReference type="CDD" id="cd00184">
    <property type="entry name" value="TNF"/>
    <property type="match status" value="1"/>
</dbReference>
<dbReference type="RefSeq" id="YP_009268755.1">
    <property type="nucleotide sequence ID" value="NC_030656.1"/>
</dbReference>
<keyword evidence="8" id="KW-0053">Apoptosis</keyword>
<evidence type="ECO:0000256" key="13">
    <source>
        <dbReference type="ARBA" id="ARBA00023136"/>
    </source>
</evidence>
<evidence type="ECO:0000313" key="17">
    <source>
        <dbReference type="Proteomes" id="UP000203626"/>
    </source>
</evidence>
<evidence type="ECO:0000256" key="7">
    <source>
        <dbReference type="ARBA" id="ARBA00022692"/>
    </source>
</evidence>
<keyword evidence="9" id="KW-0479">Metal-binding</keyword>